<dbReference type="SUPFAM" id="SSF50630">
    <property type="entry name" value="Acid proteases"/>
    <property type="match status" value="1"/>
</dbReference>
<dbReference type="PANTHER" id="PTHR12917:SF18">
    <property type="entry name" value="DNA DAMAGE-INDUCIBLE PROTEIN 1-LIKE"/>
    <property type="match status" value="1"/>
</dbReference>
<organism evidence="2">
    <name type="scientific">Vitis vinifera</name>
    <name type="common">Grape</name>
    <dbReference type="NCBI Taxonomy" id="29760"/>
    <lineage>
        <taxon>Eukaryota</taxon>
        <taxon>Viridiplantae</taxon>
        <taxon>Streptophyta</taxon>
        <taxon>Embryophyta</taxon>
        <taxon>Tracheophyta</taxon>
        <taxon>Spermatophyta</taxon>
        <taxon>Magnoliopsida</taxon>
        <taxon>eudicotyledons</taxon>
        <taxon>Gunneridae</taxon>
        <taxon>Pentapetalae</taxon>
        <taxon>rosids</taxon>
        <taxon>Vitales</taxon>
        <taxon>Vitaceae</taxon>
        <taxon>Viteae</taxon>
        <taxon>Vitis</taxon>
    </lineage>
</organism>
<feature type="region of interest" description="Disordered" evidence="1">
    <location>
        <begin position="64"/>
        <end position="112"/>
    </location>
</feature>
<sequence>MATHETPRVEVPKPHTFSGKRDAKELDNFLWHMERYFEVKQELKRCGVQDLAMTMTIAESLVEYERGDSSKPKPQSKGNHDKGGKDKGSRGYTLKEGSSKTSSGKDGKCKDKQKELMPKTNSFLCDGPHWTQDCPKRKALNAMIEEKEKEKEGDAHMGSLQLLNALKAKPVPKMPQSKRSMYVEALVNGKATKTLVDTGATDNFVSKNEAKRLKLQASKEGDWLKAVNLAAKPSHKVARGVTMHIRSWEGKIDFIVAPMDNFKMVTTKK</sequence>
<dbReference type="AlphaFoldDB" id="A5ALG9"/>
<name>A5ALG9_VITVI</name>
<evidence type="ECO:0000313" key="2">
    <source>
        <dbReference type="EMBL" id="CAN82310.1"/>
    </source>
</evidence>
<dbReference type="EMBL" id="AM429561">
    <property type="protein sequence ID" value="CAN82310.1"/>
    <property type="molecule type" value="Genomic_DNA"/>
</dbReference>
<dbReference type="Gene3D" id="2.40.70.10">
    <property type="entry name" value="Acid Proteases"/>
    <property type="match status" value="1"/>
</dbReference>
<dbReference type="PANTHER" id="PTHR12917">
    <property type="entry name" value="ASPARTYL PROTEASE DDI-RELATED"/>
    <property type="match status" value="1"/>
</dbReference>
<evidence type="ECO:0000256" key="1">
    <source>
        <dbReference type="SAM" id="MobiDB-lite"/>
    </source>
</evidence>
<feature type="compositionally biased region" description="Basic and acidic residues" evidence="1">
    <location>
        <begin position="78"/>
        <end position="89"/>
    </location>
</feature>
<dbReference type="CDD" id="cd00303">
    <property type="entry name" value="retropepsin_like"/>
    <property type="match status" value="1"/>
</dbReference>
<protein>
    <submittedName>
        <fullName evidence="2">Uncharacterized protein</fullName>
    </submittedName>
</protein>
<dbReference type="InterPro" id="IPR021109">
    <property type="entry name" value="Peptidase_aspartic_dom_sf"/>
</dbReference>
<gene>
    <name evidence="2" type="ORF">VITISV_027051</name>
</gene>
<accession>A5ALG9</accession>
<proteinExistence type="predicted"/>
<feature type="compositionally biased region" description="Basic and acidic residues" evidence="1">
    <location>
        <begin position="103"/>
        <end position="112"/>
    </location>
</feature>
<dbReference type="Pfam" id="PF13975">
    <property type="entry name" value="gag-asp_proteas"/>
    <property type="match status" value="1"/>
</dbReference>
<feature type="region of interest" description="Disordered" evidence="1">
    <location>
        <begin position="1"/>
        <end position="20"/>
    </location>
</feature>
<reference evidence="2" key="1">
    <citation type="journal article" date="2007" name="PLoS ONE">
        <title>The first genome sequence of an elite grapevine cultivar (Pinot noir Vitis vinifera L.): coping with a highly heterozygous genome.</title>
        <authorList>
            <person name="Velasco R."/>
            <person name="Zharkikh A."/>
            <person name="Troggio M."/>
            <person name="Cartwright D.A."/>
            <person name="Cestaro A."/>
            <person name="Pruss D."/>
            <person name="Pindo M."/>
            <person name="FitzGerald L.M."/>
            <person name="Vezzulli S."/>
            <person name="Reid J."/>
            <person name="Malacarne G."/>
            <person name="Iliev D."/>
            <person name="Coppola G."/>
            <person name="Wardell B."/>
            <person name="Micheletti D."/>
            <person name="Macalma T."/>
            <person name="Facci M."/>
            <person name="Mitchell J.T."/>
            <person name="Perazzolli M."/>
            <person name="Eldredge G."/>
            <person name="Gatto P."/>
            <person name="Oyzerski R."/>
            <person name="Moretto M."/>
            <person name="Gutin N."/>
            <person name="Stefanini M."/>
            <person name="Chen Y."/>
            <person name="Segala C."/>
            <person name="Davenport C."/>
            <person name="Dematte L."/>
            <person name="Mraz A."/>
            <person name="Battilana J."/>
            <person name="Stormo K."/>
            <person name="Costa F."/>
            <person name="Tao Q."/>
            <person name="Si-Ammour A."/>
            <person name="Harkins T."/>
            <person name="Lackey A."/>
            <person name="Perbost C."/>
            <person name="Taillon B."/>
            <person name="Stella A."/>
            <person name="Solovyev V."/>
            <person name="Fawcett J.A."/>
            <person name="Sterck L."/>
            <person name="Vandepoele K."/>
            <person name="Grando S.M."/>
            <person name="Toppo S."/>
            <person name="Moser C."/>
            <person name="Lanchbury J."/>
            <person name="Bogden R."/>
            <person name="Skolnick M."/>
            <person name="Sgaramella V."/>
            <person name="Bhatnagar S.K."/>
            <person name="Fontana P."/>
            <person name="Gutin A."/>
            <person name="Van de Peer Y."/>
            <person name="Salamini F."/>
            <person name="Viola R."/>
        </authorList>
    </citation>
    <scope>NUCLEOTIDE SEQUENCE</scope>
</reference>